<keyword evidence="10" id="KW-0408">Iron</keyword>
<comment type="similarity">
    <text evidence="12">Belongs to the cytochrome b561 family.</text>
</comment>
<dbReference type="STRING" id="1859457.BET10_20405"/>
<dbReference type="RefSeq" id="WP_070987224.1">
    <property type="nucleotide sequence ID" value="NZ_MKJU01000032.1"/>
</dbReference>
<evidence type="ECO:0000256" key="3">
    <source>
        <dbReference type="ARBA" id="ARBA00022448"/>
    </source>
</evidence>
<comment type="caution">
    <text evidence="15">The sequence shown here is derived from an EMBL/GenBank/DDBJ whole genome shotgun (WGS) entry which is preliminary data.</text>
</comment>
<dbReference type="GO" id="GO:0022904">
    <property type="term" value="P:respiratory electron transport chain"/>
    <property type="evidence" value="ECO:0007669"/>
    <property type="project" value="InterPro"/>
</dbReference>
<feature type="transmembrane region" description="Helical" evidence="13">
    <location>
        <begin position="39"/>
        <end position="60"/>
    </location>
</feature>
<dbReference type="Proteomes" id="UP000179786">
    <property type="component" value="Unassembled WGS sequence"/>
</dbReference>
<evidence type="ECO:0000313" key="15">
    <source>
        <dbReference type="EMBL" id="OHU87307.1"/>
    </source>
</evidence>
<evidence type="ECO:0000256" key="6">
    <source>
        <dbReference type="ARBA" id="ARBA00022692"/>
    </source>
</evidence>
<keyword evidence="7" id="KW-0479">Metal-binding</keyword>
<comment type="subcellular location">
    <subcellularLocation>
        <location evidence="2">Cell membrane</location>
        <topology evidence="2">Multi-pass membrane protein</topology>
    </subcellularLocation>
</comment>
<organism evidence="15 16">
    <name type="scientific">Pseudoalteromonas amylolytica</name>
    <dbReference type="NCBI Taxonomy" id="1859457"/>
    <lineage>
        <taxon>Bacteria</taxon>
        <taxon>Pseudomonadati</taxon>
        <taxon>Pseudomonadota</taxon>
        <taxon>Gammaproteobacteria</taxon>
        <taxon>Alteromonadales</taxon>
        <taxon>Pseudoalteromonadaceae</taxon>
        <taxon>Pseudoalteromonas</taxon>
    </lineage>
</organism>
<sequence>MNNNLSLSVTTRAMHWLVGFTMLGLIMVGFYMVNLEVWALYPIHKALGVLALLLILPRAIYRVKRGFPKPVDGVSPSNQKLAHAAHWLLLLGTVLMPVSGMLYSGFGGYGINIFGFHLVAENIVGDEIVPFNETIFIIAKNAHSLIGYGLSALIVVHIAAAFKHHMVDKDATLSRMLGKT</sequence>
<evidence type="ECO:0000256" key="1">
    <source>
        <dbReference type="ARBA" id="ARBA00001970"/>
    </source>
</evidence>
<evidence type="ECO:0000256" key="2">
    <source>
        <dbReference type="ARBA" id="ARBA00004651"/>
    </source>
</evidence>
<proteinExistence type="inferred from homology"/>
<dbReference type="InterPro" id="IPR016174">
    <property type="entry name" value="Di-haem_cyt_TM"/>
</dbReference>
<dbReference type="GO" id="GO:0005886">
    <property type="term" value="C:plasma membrane"/>
    <property type="evidence" value="ECO:0007669"/>
    <property type="project" value="UniProtKB-SubCell"/>
</dbReference>
<feature type="domain" description="Cytochrome b561 bacterial/Ni-hydrogenase" evidence="14">
    <location>
        <begin position="8"/>
        <end position="178"/>
    </location>
</feature>
<keyword evidence="5" id="KW-0349">Heme</keyword>
<evidence type="ECO:0000256" key="13">
    <source>
        <dbReference type="SAM" id="Phobius"/>
    </source>
</evidence>
<reference evidence="15 16" key="1">
    <citation type="submission" date="2016-09" db="EMBL/GenBank/DDBJ databases">
        <title>Pseudoalteromonas amylolytica sp. nov., isolated from the surface seawater.</title>
        <authorList>
            <person name="Wu Y.-H."/>
            <person name="Cheng H."/>
            <person name="Jin X.-B."/>
            <person name="Wang C.-S."/>
            <person name="Xu X.-W."/>
        </authorList>
    </citation>
    <scope>NUCLEOTIDE SEQUENCE [LARGE SCALE GENOMIC DNA]</scope>
    <source>
        <strain evidence="15 16">JW1</strain>
    </source>
</reference>
<keyword evidence="9 13" id="KW-1133">Transmembrane helix</keyword>
<keyword evidence="11 13" id="KW-0472">Membrane</keyword>
<evidence type="ECO:0000313" key="16">
    <source>
        <dbReference type="Proteomes" id="UP000179786"/>
    </source>
</evidence>
<feature type="transmembrane region" description="Helical" evidence="13">
    <location>
        <begin position="145"/>
        <end position="162"/>
    </location>
</feature>
<dbReference type="EMBL" id="MKJU01000032">
    <property type="protein sequence ID" value="OHU87307.1"/>
    <property type="molecule type" value="Genomic_DNA"/>
</dbReference>
<feature type="transmembrane region" description="Helical" evidence="13">
    <location>
        <begin position="12"/>
        <end position="33"/>
    </location>
</feature>
<dbReference type="SUPFAM" id="SSF81342">
    <property type="entry name" value="Transmembrane di-heme cytochromes"/>
    <property type="match status" value="1"/>
</dbReference>
<keyword evidence="16" id="KW-1185">Reference proteome</keyword>
<keyword evidence="4" id="KW-1003">Cell membrane</keyword>
<evidence type="ECO:0000256" key="4">
    <source>
        <dbReference type="ARBA" id="ARBA00022475"/>
    </source>
</evidence>
<dbReference type="PANTHER" id="PTHR30529:SF7">
    <property type="entry name" value="CYTOCHROME B561 BACTERIAL_NI-HYDROGENASE DOMAIN-CONTAINING PROTEIN"/>
    <property type="match status" value="1"/>
</dbReference>
<dbReference type="InterPro" id="IPR011577">
    <property type="entry name" value="Cyt_b561_bac/Ni-Hgenase"/>
</dbReference>
<dbReference type="GO" id="GO:0020037">
    <property type="term" value="F:heme binding"/>
    <property type="evidence" value="ECO:0007669"/>
    <property type="project" value="TreeGrafter"/>
</dbReference>
<evidence type="ECO:0000259" key="14">
    <source>
        <dbReference type="Pfam" id="PF01292"/>
    </source>
</evidence>
<dbReference type="OrthoDB" id="9793784at2"/>
<evidence type="ECO:0000256" key="12">
    <source>
        <dbReference type="ARBA" id="ARBA00037975"/>
    </source>
</evidence>
<gene>
    <name evidence="15" type="ORF">BET10_20405</name>
</gene>
<dbReference type="PANTHER" id="PTHR30529">
    <property type="entry name" value="CYTOCHROME B561"/>
    <property type="match status" value="1"/>
</dbReference>
<protein>
    <submittedName>
        <fullName evidence="15">Cytochrome B</fullName>
    </submittedName>
</protein>
<dbReference type="Pfam" id="PF01292">
    <property type="entry name" value="Ni_hydr_CYTB"/>
    <property type="match status" value="1"/>
</dbReference>
<feature type="transmembrane region" description="Helical" evidence="13">
    <location>
        <begin position="81"/>
        <end position="103"/>
    </location>
</feature>
<keyword evidence="8" id="KW-0249">Electron transport</keyword>
<keyword evidence="6 13" id="KW-0812">Transmembrane</keyword>
<evidence type="ECO:0000256" key="5">
    <source>
        <dbReference type="ARBA" id="ARBA00022617"/>
    </source>
</evidence>
<evidence type="ECO:0000256" key="7">
    <source>
        <dbReference type="ARBA" id="ARBA00022723"/>
    </source>
</evidence>
<dbReference type="InterPro" id="IPR052168">
    <property type="entry name" value="Cytochrome_b561_oxidase"/>
</dbReference>
<keyword evidence="3" id="KW-0813">Transport</keyword>
<name>A0A1S1MQ02_9GAMM</name>
<dbReference type="GO" id="GO:0009055">
    <property type="term" value="F:electron transfer activity"/>
    <property type="evidence" value="ECO:0007669"/>
    <property type="project" value="InterPro"/>
</dbReference>
<evidence type="ECO:0000256" key="8">
    <source>
        <dbReference type="ARBA" id="ARBA00022982"/>
    </source>
</evidence>
<evidence type="ECO:0000256" key="9">
    <source>
        <dbReference type="ARBA" id="ARBA00022989"/>
    </source>
</evidence>
<evidence type="ECO:0000256" key="11">
    <source>
        <dbReference type="ARBA" id="ARBA00023136"/>
    </source>
</evidence>
<dbReference type="GO" id="GO:0046872">
    <property type="term" value="F:metal ion binding"/>
    <property type="evidence" value="ECO:0007669"/>
    <property type="project" value="UniProtKB-KW"/>
</dbReference>
<accession>A0A1S1MQ02</accession>
<comment type="cofactor">
    <cofactor evidence="1">
        <name>heme b</name>
        <dbReference type="ChEBI" id="CHEBI:60344"/>
    </cofactor>
</comment>
<dbReference type="AlphaFoldDB" id="A0A1S1MQ02"/>
<evidence type="ECO:0000256" key="10">
    <source>
        <dbReference type="ARBA" id="ARBA00023004"/>
    </source>
</evidence>